<dbReference type="Proteomes" id="UP000006681">
    <property type="component" value="Chromosome"/>
</dbReference>
<keyword evidence="1" id="KW-0812">Transmembrane</keyword>
<dbReference type="eggNOG" id="arCOG03671">
    <property type="taxonomic scope" value="Archaea"/>
</dbReference>
<reference evidence="3" key="2">
    <citation type="journal article" date="2010" name="Stand. Genomic Sci.">
        <title>Complete genome sequence of Vulcanisaeta distributa type strain (IC-017T).</title>
        <authorList>
            <person name="Mavromatis K."/>
            <person name="Sikorski J."/>
            <person name="Pabst E."/>
            <person name="Teshima H."/>
            <person name="Lapidus A."/>
            <person name="Lucas S."/>
            <person name="Nolan M."/>
            <person name="Glavina Del Rio T."/>
            <person name="Cheng J."/>
            <person name="Bruce D."/>
            <person name="Goodwin L."/>
            <person name="Pitluck S."/>
            <person name="Liolios K."/>
            <person name="Ivanova N."/>
            <person name="Mikhailova N."/>
            <person name="Pati A."/>
            <person name="Chen A."/>
            <person name="Palaniappan K."/>
            <person name="Land M."/>
            <person name="Hauser L."/>
            <person name="Chang Y."/>
            <person name="Jeffries C."/>
            <person name="Rohde M."/>
            <person name="Spring S."/>
            <person name="Goker M."/>
            <person name="Wirth R."/>
            <person name="Woyke T."/>
            <person name="Bristow J."/>
            <person name="Eisen J."/>
            <person name="Markowitz V."/>
            <person name="Hugenholtz P."/>
            <person name="Klenk H."/>
            <person name="Kyrpides N."/>
        </authorList>
    </citation>
    <scope>NUCLEOTIDE SEQUENCE [LARGE SCALE GENOMIC DNA]</scope>
    <source>
        <strain evidence="3">DSM 14429 / JCM 11212 / NBRC 100878 / IC-017</strain>
    </source>
</reference>
<dbReference type="AlphaFoldDB" id="E1QTR0"/>
<name>E1QTR0_VULDI</name>
<dbReference type="Pfam" id="PF05317">
    <property type="entry name" value="Thermopsin"/>
    <property type="match status" value="1"/>
</dbReference>
<reference evidence="2 3" key="1">
    <citation type="journal article" date="2010" name="Stand. Genomic Sci.">
        <title>Complete genome sequence of Vulcanisaeta distributa type strain (IC-017).</title>
        <authorList>
            <person name="Mavromatis K."/>
            <person name="Sikorski J."/>
            <person name="Pabst E."/>
            <person name="Teshima H."/>
            <person name="Lapidus A."/>
            <person name="Lucas S."/>
            <person name="Nolan M."/>
            <person name="Glavina Del Rio T."/>
            <person name="Cheng J.F."/>
            <person name="Bruce D."/>
            <person name="Goodwin L."/>
            <person name="Pitluck S."/>
            <person name="Liolios K."/>
            <person name="Ivanova N."/>
            <person name="Mikhailova N."/>
            <person name="Pati A."/>
            <person name="Chen A."/>
            <person name="Palaniappan K."/>
            <person name="Land M."/>
            <person name="Hauser L."/>
            <person name="Chang Y.J."/>
            <person name="Jeffries C.D."/>
            <person name="Rohde M."/>
            <person name="Spring S."/>
            <person name="Goker M."/>
            <person name="Wirth R."/>
            <person name="Woyke T."/>
            <person name="Bristow J."/>
            <person name="Eisen J.A."/>
            <person name="Markowitz V."/>
            <person name="Hugenholtz P."/>
            <person name="Klenk H.P."/>
            <person name="Kyrpides N.C."/>
        </authorList>
    </citation>
    <scope>NUCLEOTIDE SEQUENCE [LARGE SCALE GENOMIC DNA]</scope>
    <source>
        <strain evidence="3">DSM 14429 / JCM 11212 / NBRC 100878 / IC-017</strain>
    </source>
</reference>
<dbReference type="OrthoDB" id="28853at2157"/>
<protein>
    <submittedName>
        <fullName evidence="2">Peptidase A5, thermopsin</fullName>
    </submittedName>
</protein>
<gene>
    <name evidence="2" type="ordered locus">Vdis_1599</name>
</gene>
<evidence type="ECO:0000313" key="3">
    <source>
        <dbReference type="Proteomes" id="UP000006681"/>
    </source>
</evidence>
<dbReference type="InterPro" id="IPR007981">
    <property type="entry name" value="Peptidase_A5"/>
</dbReference>
<keyword evidence="3" id="KW-1185">Reference proteome</keyword>
<organism evidence="2 3">
    <name type="scientific">Vulcanisaeta distributa (strain DSM 14429 / JCM 11212 / NBRC 100878 / IC-017)</name>
    <dbReference type="NCBI Taxonomy" id="572478"/>
    <lineage>
        <taxon>Archaea</taxon>
        <taxon>Thermoproteota</taxon>
        <taxon>Thermoprotei</taxon>
        <taxon>Thermoproteales</taxon>
        <taxon>Thermoproteaceae</taxon>
        <taxon>Vulcanisaeta</taxon>
    </lineage>
</organism>
<dbReference type="EMBL" id="CP002100">
    <property type="protein sequence ID" value="ADN50977.1"/>
    <property type="molecule type" value="Genomic_DNA"/>
</dbReference>
<dbReference type="HOGENOM" id="CLU_352564_0_0_2"/>
<dbReference type="GeneID" id="9752536"/>
<dbReference type="KEGG" id="vdi:Vdis_1599"/>
<accession>E1QTR0</accession>
<feature type="transmembrane region" description="Helical" evidence="1">
    <location>
        <begin position="761"/>
        <end position="786"/>
    </location>
</feature>
<keyword evidence="1" id="KW-0472">Membrane</keyword>
<evidence type="ECO:0000256" key="1">
    <source>
        <dbReference type="SAM" id="Phobius"/>
    </source>
</evidence>
<evidence type="ECO:0000313" key="2">
    <source>
        <dbReference type="EMBL" id="ADN50977.1"/>
    </source>
</evidence>
<sequence>MGNNTAPLFLELLILSFTTLLIISPVLSYATNELLGYTIKIPPVTMFKFVGLSPYTSLGYFGNNITSNIVLLLPGWYHYNYWNLTSGYYIDFGVWSNSSITLYILTKQQFNNYSSTGKFLSGYLYSISGSNITGYYYVNETGTYYMVVLNNGNNAALVNFIVMITKIPSIQWANPMGIADYGIMKVGNEYMAYSYKTNEFVGETTIYNAITQEPNSCLTGSVEPGNDWFSIQLNTILIVNTTSGNAQYYWLQDVVRFNSQSDQFQVLDNIWNQTGGSSILNSALINGNGAISTSSTAVGNEQYYYDWGIEQPQSVSLPFTIYLVIKVGLNSNGYPWAAFGYSLNGQTTTWYDNVTIKITATSAYMEVSPTKDGRGLPIDAELVIAGPWNSECTVANSLDSSLSLYFAWPYPYDYYLSPIPSMWSFGSDTAEIIYNAHVIPIGYGSVNIVNGFENLAFLNTYFIPLIITNPINESTITNIYTVNSTVILNEPSMVSIVPDESRFVFTDYIINSSYTINANPLGLTLQGPTNVYINYTLQYMLTINDVSGLLNGKGGWYNSDSVVTLNEPEIYYLGNKTRLVFNAYYIYLTGTSFYHVITINTTNLLINNPYTVIVNWTKQYQVNVSSPVPIIVSLSGLQNISGYSITAWANRSSALLIFVPRYYVLGNGTRLVYLGSNETIIVNSPLSISLSNFERQYLVTVYSEYPVNVNGTYTTNMTEWLYYGEILTIKPNTVFSDGVFLSEPGLVITVSKPMSITVTWYINYLLTAIMYTVIIAVISAIVVLIIRRRRNGK</sequence>
<keyword evidence="1" id="KW-1133">Transmembrane helix</keyword>
<dbReference type="eggNOG" id="arCOG03672">
    <property type="taxonomic scope" value="Archaea"/>
</dbReference>
<proteinExistence type="predicted"/>
<dbReference type="RefSeq" id="WP_013336702.1">
    <property type="nucleotide sequence ID" value="NC_014537.1"/>
</dbReference>